<comment type="caution">
    <text evidence="1">The sequence shown here is derived from an EMBL/GenBank/DDBJ whole genome shotgun (WGS) entry which is preliminary data.</text>
</comment>
<reference evidence="2" key="1">
    <citation type="journal article" date="2019" name="Int. J. Syst. Evol. Microbiol.">
        <title>The Global Catalogue of Microorganisms (GCM) 10K type strain sequencing project: providing services to taxonomists for standard genome sequencing and annotation.</title>
        <authorList>
            <consortium name="The Broad Institute Genomics Platform"/>
            <consortium name="The Broad Institute Genome Sequencing Center for Infectious Disease"/>
            <person name="Wu L."/>
            <person name="Ma J."/>
        </authorList>
    </citation>
    <scope>NUCLEOTIDE SEQUENCE [LARGE SCALE GENOMIC DNA]</scope>
    <source>
        <strain evidence="2">CCM 8725</strain>
    </source>
</reference>
<evidence type="ECO:0000313" key="2">
    <source>
        <dbReference type="Proteomes" id="UP001597448"/>
    </source>
</evidence>
<sequence length="243" mass="28380">MEQEWTSTGLELLVEIGGFMPYHFALKVLEGKRGLKLTREKYAVVNNKNSLGHSSADIYADEEGKLYSDEWCTKQLEESLKNYDLNMEYFSLLSRDEFNNEIRNFLSTNNSFIEVFDLNLYDQKSGYYLMVLDEYCQLYIGTTDDIKKRIKQHWTKTKSFDRLLFPMGNVNSSILSIDSFRALDTTRIFAYTVNETYRKEDHFLNHFSPKFICNRLAGGKITGGLLQAITMMKKRDLSELKHN</sequence>
<dbReference type="RefSeq" id="WP_340992270.1">
    <property type="nucleotide sequence ID" value="NZ_JBHSVQ010000001.1"/>
</dbReference>
<organism evidence="1 2">
    <name type="scientific">Paenibacillus rhizoplanae</name>
    <dbReference type="NCBI Taxonomy" id="1917181"/>
    <lineage>
        <taxon>Bacteria</taxon>
        <taxon>Bacillati</taxon>
        <taxon>Bacillota</taxon>
        <taxon>Bacilli</taxon>
        <taxon>Bacillales</taxon>
        <taxon>Paenibacillaceae</taxon>
        <taxon>Paenibacillus</taxon>
    </lineage>
</organism>
<gene>
    <name evidence="1" type="ORF">ACFSX3_22530</name>
</gene>
<protein>
    <recommendedName>
        <fullName evidence="3">GIY-YIG domain-containing protein</fullName>
    </recommendedName>
</protein>
<accession>A0ABW5FC66</accession>
<evidence type="ECO:0008006" key="3">
    <source>
        <dbReference type="Google" id="ProtNLM"/>
    </source>
</evidence>
<evidence type="ECO:0000313" key="1">
    <source>
        <dbReference type="EMBL" id="MFD2412673.1"/>
    </source>
</evidence>
<name>A0ABW5FC66_9BACL</name>
<proteinExistence type="predicted"/>
<dbReference type="Proteomes" id="UP001597448">
    <property type="component" value="Unassembled WGS sequence"/>
</dbReference>
<keyword evidence="2" id="KW-1185">Reference proteome</keyword>
<dbReference type="EMBL" id="JBHUKY010000045">
    <property type="protein sequence ID" value="MFD2412673.1"/>
    <property type="molecule type" value="Genomic_DNA"/>
</dbReference>